<dbReference type="EMBL" id="CP069110">
    <property type="protein sequence ID" value="QSS60089.1"/>
    <property type="molecule type" value="Genomic_DNA"/>
</dbReference>
<sequence length="129" mass="14101">MFVSRLFWTITTSPVPCANTGLPSTLVTHWEEVARRPAERQIVKRPKSAADRKFPGSAIRCQEYIRLSKTSENQTFGLVLAAGAIPCQDIDPYKSSVAMGVHPLIIPAVYTKGAGAKTVHLRDQASKHG</sequence>
<reference evidence="1" key="1">
    <citation type="submission" date="2021-01" db="EMBL/GenBank/DDBJ databases">
        <title>Chromosome-level genome assembly of a human fungal pathogen reveals clustering of transcriptionally co-regulated genes.</title>
        <authorList>
            <person name="Voorhies M."/>
            <person name="Cohen S."/>
            <person name="Shea T.P."/>
            <person name="Petrus S."/>
            <person name="Munoz J.F."/>
            <person name="Poplawski S."/>
            <person name="Goldman W.E."/>
            <person name="Michael T."/>
            <person name="Cuomo C.A."/>
            <person name="Sil A."/>
            <person name="Beyhan S."/>
        </authorList>
    </citation>
    <scope>NUCLEOTIDE SEQUENCE</scope>
    <source>
        <strain evidence="1">WU24</strain>
    </source>
</reference>
<name>A0A8A1M1Z1_AJECA</name>
<dbReference type="Proteomes" id="UP000663671">
    <property type="component" value="Chromosome 4"/>
</dbReference>
<evidence type="ECO:0000313" key="2">
    <source>
        <dbReference type="Proteomes" id="UP000663671"/>
    </source>
</evidence>
<organism evidence="1 2">
    <name type="scientific">Ajellomyces capsulatus</name>
    <name type="common">Darling's disease fungus</name>
    <name type="synonym">Histoplasma capsulatum</name>
    <dbReference type="NCBI Taxonomy" id="5037"/>
    <lineage>
        <taxon>Eukaryota</taxon>
        <taxon>Fungi</taxon>
        <taxon>Dikarya</taxon>
        <taxon>Ascomycota</taxon>
        <taxon>Pezizomycotina</taxon>
        <taxon>Eurotiomycetes</taxon>
        <taxon>Eurotiomycetidae</taxon>
        <taxon>Onygenales</taxon>
        <taxon>Ajellomycetaceae</taxon>
        <taxon>Histoplasma</taxon>
    </lineage>
</organism>
<dbReference type="AlphaFoldDB" id="A0A8A1M1Z1"/>
<evidence type="ECO:0000313" key="1">
    <source>
        <dbReference type="EMBL" id="QSS60089.1"/>
    </source>
</evidence>
<gene>
    <name evidence="1" type="ORF">I7I51_04885</name>
</gene>
<accession>A0A8A1M1Z1</accession>
<proteinExistence type="predicted"/>
<protein>
    <submittedName>
        <fullName evidence="1">Uncharacterized protein</fullName>
    </submittedName>
</protein>
<dbReference type="VEuPathDB" id="FungiDB:I7I51_04885"/>